<comment type="caution">
    <text evidence="1">The sequence shown here is derived from an EMBL/GenBank/DDBJ whole genome shotgun (WGS) entry which is preliminary data.</text>
</comment>
<dbReference type="AlphaFoldDB" id="A0A9D4DNZ1"/>
<organism evidence="1 2">
    <name type="scientific">Dreissena polymorpha</name>
    <name type="common">Zebra mussel</name>
    <name type="synonym">Mytilus polymorpha</name>
    <dbReference type="NCBI Taxonomy" id="45954"/>
    <lineage>
        <taxon>Eukaryota</taxon>
        <taxon>Metazoa</taxon>
        <taxon>Spiralia</taxon>
        <taxon>Lophotrochozoa</taxon>
        <taxon>Mollusca</taxon>
        <taxon>Bivalvia</taxon>
        <taxon>Autobranchia</taxon>
        <taxon>Heteroconchia</taxon>
        <taxon>Euheterodonta</taxon>
        <taxon>Imparidentia</taxon>
        <taxon>Neoheterodontei</taxon>
        <taxon>Myida</taxon>
        <taxon>Dreissenoidea</taxon>
        <taxon>Dreissenidae</taxon>
        <taxon>Dreissena</taxon>
    </lineage>
</organism>
<proteinExistence type="predicted"/>
<evidence type="ECO:0000313" key="1">
    <source>
        <dbReference type="EMBL" id="KAH3752766.1"/>
    </source>
</evidence>
<evidence type="ECO:0000313" key="2">
    <source>
        <dbReference type="Proteomes" id="UP000828390"/>
    </source>
</evidence>
<dbReference type="Proteomes" id="UP000828390">
    <property type="component" value="Unassembled WGS sequence"/>
</dbReference>
<gene>
    <name evidence="1" type="ORF">DPMN_187392</name>
</gene>
<reference evidence="1" key="2">
    <citation type="submission" date="2020-11" db="EMBL/GenBank/DDBJ databases">
        <authorList>
            <person name="McCartney M.A."/>
            <person name="Auch B."/>
            <person name="Kono T."/>
            <person name="Mallez S."/>
            <person name="Becker A."/>
            <person name="Gohl D.M."/>
            <person name="Silverstein K.A.T."/>
            <person name="Koren S."/>
            <person name="Bechman K.B."/>
            <person name="Herman A."/>
            <person name="Abrahante J.E."/>
            <person name="Garbe J."/>
        </authorList>
    </citation>
    <scope>NUCLEOTIDE SEQUENCE</scope>
    <source>
        <strain evidence="1">Duluth1</strain>
        <tissue evidence="1">Whole animal</tissue>
    </source>
</reference>
<name>A0A9D4DNZ1_DREPO</name>
<protein>
    <submittedName>
        <fullName evidence="1">Uncharacterized protein</fullName>
    </submittedName>
</protein>
<sequence>MFPVGLTKCYEHWKINVTISVNKKNASPPSGHVFQPTETIFKLAPLTRKNGPPHCGHVFEATGTIFELVQDIIGTDLLTTKSIYAPSDKNVALRELTWQMLTPHNARQTMADYKGTPRAHCAQGMVFSRVLTRKMPRPLAAMFFNQPASYSKIFHDIIGMNLLTKQNAPPLSSHVFQAKVTILEFQYIIWQCTNAKEVNKALQTVSMGCQIPSEIDTSALGVPIYINTRFSEGRPVSSVTQVIIVMGPKGHYIELTV</sequence>
<dbReference type="EMBL" id="JAIWYP010000010">
    <property type="protein sequence ID" value="KAH3752766.1"/>
    <property type="molecule type" value="Genomic_DNA"/>
</dbReference>
<keyword evidence="2" id="KW-1185">Reference proteome</keyword>
<accession>A0A9D4DNZ1</accession>
<reference evidence="1" key="1">
    <citation type="journal article" date="2019" name="bioRxiv">
        <title>The Genome of the Zebra Mussel, Dreissena polymorpha: A Resource for Invasive Species Research.</title>
        <authorList>
            <person name="McCartney M.A."/>
            <person name="Auch B."/>
            <person name="Kono T."/>
            <person name="Mallez S."/>
            <person name="Zhang Y."/>
            <person name="Obille A."/>
            <person name="Becker A."/>
            <person name="Abrahante J.E."/>
            <person name="Garbe J."/>
            <person name="Badalamenti J.P."/>
            <person name="Herman A."/>
            <person name="Mangelson H."/>
            <person name="Liachko I."/>
            <person name="Sullivan S."/>
            <person name="Sone E.D."/>
            <person name="Koren S."/>
            <person name="Silverstein K.A.T."/>
            <person name="Beckman K.B."/>
            <person name="Gohl D.M."/>
        </authorList>
    </citation>
    <scope>NUCLEOTIDE SEQUENCE</scope>
    <source>
        <strain evidence="1">Duluth1</strain>
        <tissue evidence="1">Whole animal</tissue>
    </source>
</reference>